<reference evidence="1" key="1">
    <citation type="submission" date="2021-06" db="EMBL/GenBank/DDBJ databases">
        <authorList>
            <person name="Kallberg Y."/>
            <person name="Tangrot J."/>
            <person name="Rosling A."/>
        </authorList>
    </citation>
    <scope>NUCLEOTIDE SEQUENCE</scope>
    <source>
        <strain evidence="1">CL356</strain>
    </source>
</reference>
<organism evidence="1 2">
    <name type="scientific">Acaulospora colombiana</name>
    <dbReference type="NCBI Taxonomy" id="27376"/>
    <lineage>
        <taxon>Eukaryota</taxon>
        <taxon>Fungi</taxon>
        <taxon>Fungi incertae sedis</taxon>
        <taxon>Mucoromycota</taxon>
        <taxon>Glomeromycotina</taxon>
        <taxon>Glomeromycetes</taxon>
        <taxon>Diversisporales</taxon>
        <taxon>Acaulosporaceae</taxon>
        <taxon>Acaulospora</taxon>
    </lineage>
</organism>
<gene>
    <name evidence="1" type="ORF">ACOLOM_LOCUS8605</name>
</gene>
<dbReference type="EMBL" id="CAJVPT010022696">
    <property type="protein sequence ID" value="CAG8661396.1"/>
    <property type="molecule type" value="Genomic_DNA"/>
</dbReference>
<accession>A0ACA9NKG6</accession>
<comment type="caution">
    <text evidence="1">The sequence shown here is derived from an EMBL/GenBank/DDBJ whole genome shotgun (WGS) entry which is preliminary data.</text>
</comment>
<sequence length="141" mass="15567">MDEEKLLPAPAVIQGIILAILALEASRQLFGTAALYLVLLLISVEGICGGLAYVNVYYHIGKEELLPKLVSSRREEGENMMSSWSRERQNEWIGQAKEFRIGSMGFADSFGILLASLIAIPTEIELCRAQVQRGKGLCKQL</sequence>
<evidence type="ECO:0000313" key="1">
    <source>
        <dbReference type="EMBL" id="CAG8661396.1"/>
    </source>
</evidence>
<evidence type="ECO:0000313" key="2">
    <source>
        <dbReference type="Proteomes" id="UP000789525"/>
    </source>
</evidence>
<keyword evidence="2" id="KW-1185">Reference proteome</keyword>
<protein>
    <submittedName>
        <fullName evidence="1">6216_t:CDS:1</fullName>
    </submittedName>
</protein>
<proteinExistence type="predicted"/>
<name>A0ACA9NKG6_9GLOM</name>
<dbReference type="Proteomes" id="UP000789525">
    <property type="component" value="Unassembled WGS sequence"/>
</dbReference>